<dbReference type="EMBL" id="DF237188">
    <property type="protein sequence ID" value="GAQ85516.1"/>
    <property type="molecule type" value="Genomic_DNA"/>
</dbReference>
<organism evidence="2 3">
    <name type="scientific">Klebsormidium nitens</name>
    <name type="common">Green alga</name>
    <name type="synonym">Ulothrix nitens</name>
    <dbReference type="NCBI Taxonomy" id="105231"/>
    <lineage>
        <taxon>Eukaryota</taxon>
        <taxon>Viridiplantae</taxon>
        <taxon>Streptophyta</taxon>
        <taxon>Klebsormidiophyceae</taxon>
        <taxon>Klebsormidiales</taxon>
        <taxon>Klebsormidiaceae</taxon>
        <taxon>Klebsormidium</taxon>
    </lineage>
</organism>
<dbReference type="Proteomes" id="UP000054558">
    <property type="component" value="Unassembled WGS sequence"/>
</dbReference>
<feature type="compositionally biased region" description="Basic and acidic residues" evidence="1">
    <location>
        <begin position="7"/>
        <end position="22"/>
    </location>
</feature>
<evidence type="ECO:0000256" key="1">
    <source>
        <dbReference type="SAM" id="MobiDB-lite"/>
    </source>
</evidence>
<evidence type="ECO:0000313" key="2">
    <source>
        <dbReference type="EMBL" id="GAQ85516.1"/>
    </source>
</evidence>
<gene>
    <name evidence="2" type="ORF">KFL_002390080</name>
</gene>
<feature type="region of interest" description="Disordered" evidence="1">
    <location>
        <begin position="1"/>
        <end position="22"/>
    </location>
</feature>
<reference evidence="2 3" key="1">
    <citation type="journal article" date="2014" name="Nat. Commun.">
        <title>Klebsormidium flaccidum genome reveals primary factors for plant terrestrial adaptation.</title>
        <authorList>
            <person name="Hori K."/>
            <person name="Maruyama F."/>
            <person name="Fujisawa T."/>
            <person name="Togashi T."/>
            <person name="Yamamoto N."/>
            <person name="Seo M."/>
            <person name="Sato S."/>
            <person name="Yamada T."/>
            <person name="Mori H."/>
            <person name="Tajima N."/>
            <person name="Moriyama T."/>
            <person name="Ikeuchi M."/>
            <person name="Watanabe M."/>
            <person name="Wada H."/>
            <person name="Kobayashi K."/>
            <person name="Saito M."/>
            <person name="Masuda T."/>
            <person name="Sasaki-Sekimoto Y."/>
            <person name="Mashiguchi K."/>
            <person name="Awai K."/>
            <person name="Shimojima M."/>
            <person name="Masuda S."/>
            <person name="Iwai M."/>
            <person name="Nobusawa T."/>
            <person name="Narise T."/>
            <person name="Kondo S."/>
            <person name="Saito H."/>
            <person name="Sato R."/>
            <person name="Murakawa M."/>
            <person name="Ihara Y."/>
            <person name="Oshima-Yamada Y."/>
            <person name="Ohtaka K."/>
            <person name="Satoh M."/>
            <person name="Sonobe K."/>
            <person name="Ishii M."/>
            <person name="Ohtani R."/>
            <person name="Kanamori-Sato M."/>
            <person name="Honoki R."/>
            <person name="Miyazaki D."/>
            <person name="Mochizuki H."/>
            <person name="Umetsu J."/>
            <person name="Higashi K."/>
            <person name="Shibata D."/>
            <person name="Kamiya Y."/>
            <person name="Sato N."/>
            <person name="Nakamura Y."/>
            <person name="Tabata S."/>
            <person name="Ida S."/>
            <person name="Kurokawa K."/>
            <person name="Ohta H."/>
        </authorList>
    </citation>
    <scope>NUCLEOTIDE SEQUENCE [LARGE SCALE GENOMIC DNA]</scope>
    <source>
        <strain evidence="2 3">NIES-2285</strain>
    </source>
</reference>
<sequence>MTSVRQAAEKTMRKDAARLADKGARIPAEATGDVLCARGKILMEEEGPVTLQTKASHSLSGVYRADQRGQWRAGELSSEAVISVHGQMWPSNGGPSATRFRKARLTKARLTD</sequence>
<keyword evidence="3" id="KW-1185">Reference proteome</keyword>
<name>A0A1Y1I9Z7_KLENI</name>
<protein>
    <submittedName>
        <fullName evidence="2">Uncharacterized protein</fullName>
    </submittedName>
</protein>
<proteinExistence type="predicted"/>
<evidence type="ECO:0000313" key="3">
    <source>
        <dbReference type="Proteomes" id="UP000054558"/>
    </source>
</evidence>
<dbReference type="AlphaFoldDB" id="A0A1Y1I9Z7"/>
<accession>A0A1Y1I9Z7</accession>